<keyword evidence="1" id="KW-1185">Reference proteome</keyword>
<evidence type="ECO:0000313" key="2">
    <source>
        <dbReference type="WBParaSite" id="ACRNAN_scaffold19493.g27083.t1"/>
    </source>
</evidence>
<dbReference type="WBParaSite" id="ACRNAN_scaffold19493.g27083.t1">
    <property type="protein sequence ID" value="ACRNAN_scaffold19493.g27083.t1"/>
    <property type="gene ID" value="ACRNAN_scaffold19493.g27083"/>
</dbReference>
<sequence length="144" mass="16986">MSDLDKMKIESMTSYVENFHSVCIRYRPKRKFFSKTGFARRTMLAVMAYNENRMAEVRGDRRVSVVYQSFSKAKGERVTKFKKGPASEQWKREIVRSAIDLKQQHGSGHPKDENHEEIDYDENLEIVIDKFEDLLHFDSDDDNE</sequence>
<dbReference type="Proteomes" id="UP000887540">
    <property type="component" value="Unplaced"/>
</dbReference>
<organism evidence="1 2">
    <name type="scientific">Acrobeloides nanus</name>
    <dbReference type="NCBI Taxonomy" id="290746"/>
    <lineage>
        <taxon>Eukaryota</taxon>
        <taxon>Metazoa</taxon>
        <taxon>Ecdysozoa</taxon>
        <taxon>Nematoda</taxon>
        <taxon>Chromadorea</taxon>
        <taxon>Rhabditida</taxon>
        <taxon>Tylenchina</taxon>
        <taxon>Cephalobomorpha</taxon>
        <taxon>Cephaloboidea</taxon>
        <taxon>Cephalobidae</taxon>
        <taxon>Acrobeloides</taxon>
    </lineage>
</organism>
<evidence type="ECO:0000313" key="1">
    <source>
        <dbReference type="Proteomes" id="UP000887540"/>
    </source>
</evidence>
<proteinExistence type="predicted"/>
<dbReference type="PANTHER" id="PTHR31751:SF42">
    <property type="entry name" value="PROTEIN CBG10204"/>
    <property type="match status" value="1"/>
</dbReference>
<name>A0A914D5W0_9BILA</name>
<reference evidence="2" key="1">
    <citation type="submission" date="2022-11" db="UniProtKB">
        <authorList>
            <consortium name="WormBaseParasite"/>
        </authorList>
    </citation>
    <scope>IDENTIFICATION</scope>
</reference>
<protein>
    <submittedName>
        <fullName evidence="2">Uncharacterized protein</fullName>
    </submittedName>
</protein>
<dbReference type="PANTHER" id="PTHR31751">
    <property type="entry name" value="SI:CH211-108C17.2-RELATED-RELATED"/>
    <property type="match status" value="1"/>
</dbReference>
<dbReference type="AlphaFoldDB" id="A0A914D5W0"/>
<accession>A0A914D5W0</accession>